<protein>
    <submittedName>
        <fullName evidence="2">Chromosome segregation protein</fullName>
    </submittedName>
</protein>
<dbReference type="EMBL" id="CZBL01000021">
    <property type="protein sequence ID" value="CUQ51479.1"/>
    <property type="molecule type" value="Genomic_DNA"/>
</dbReference>
<sequence>MIIKNITIENFQSYHESQTMDFSNGLNLIIGNGGKGKSKLFNAFYWVLFGKIYITGIGWCTTDSLPQSAKFAMQRYEFINKRALFKAQINDEITASVQIEIEDDRGVNYIIERSVSALRLDENEWDSDNAWQVRPNMLKVSFDSNTGTKVLNDMIAEDKINELFPDGIRNYIWFQGESLESLINFRNKETLKAAVKHISYFPYYEKLSEIISKSKLKITGIESRKLKEVNKHNSSVRELLSTIDTLNYKIAKEEENKKQLEANIETIKIALADGETKISGLASYSMLVKKYKDCENEISKYLSETTRIDEFQREKLPSLWILRGIEPMIQQCKDIIEKHKEEEYTVPEKKYLDNPSRSKLEEILKDKKCFVCGTEFTEVDAPYHYITERLRLQEEYLKEMEEYTSNMQLSKQFNMFVGKIQDYPDSLLISLSKIDKQWKDSEDELEKFMAQRRRKQEEKRKLDEQIEEIKKKHGVDPVTQAETAGIINSTIRASRSNLETQQKKLEVSKQTLNNYRSELRGAERELEKLGIKDTTVAKVPETEWKHISTFLEDICKRVQESARKDLLHKIEERANIFYAKFTEHDNGYKGNVRIGEDYSIEFDAGLNTSHEDRKKMSIINALLSLNQEAMGIYYPFISDAPTSSFDLETTHKYLLGIKDIFGQSIILTKDVDLESDKYLDLQSQRNVSRIYNLESKIYSGDSNRGQHEVSTQITILK</sequence>
<feature type="coiled-coil region" evidence="1">
    <location>
        <begin position="498"/>
        <end position="532"/>
    </location>
</feature>
<dbReference type="SUPFAM" id="SSF52540">
    <property type="entry name" value="P-loop containing nucleoside triphosphate hydrolases"/>
    <property type="match status" value="2"/>
</dbReference>
<dbReference type="Proteomes" id="UP000095725">
    <property type="component" value="Unassembled WGS sequence"/>
</dbReference>
<evidence type="ECO:0000313" key="3">
    <source>
        <dbReference type="Proteomes" id="UP000095725"/>
    </source>
</evidence>
<name>A0A174X8U6_9BACE</name>
<dbReference type="AlphaFoldDB" id="A0A174X8U6"/>
<organism evidence="2 3">
    <name type="scientific">Bacteroides caccae</name>
    <dbReference type="NCBI Taxonomy" id="47678"/>
    <lineage>
        <taxon>Bacteria</taxon>
        <taxon>Pseudomonadati</taxon>
        <taxon>Bacteroidota</taxon>
        <taxon>Bacteroidia</taxon>
        <taxon>Bacteroidales</taxon>
        <taxon>Bacteroidaceae</taxon>
        <taxon>Bacteroides</taxon>
    </lineage>
</organism>
<evidence type="ECO:0000313" key="2">
    <source>
        <dbReference type="EMBL" id="CUQ51479.1"/>
    </source>
</evidence>
<dbReference type="PANTHER" id="PTHR32114:SF2">
    <property type="entry name" value="ABC TRANSPORTER ABCH.3"/>
    <property type="match status" value="1"/>
</dbReference>
<feature type="coiled-coil region" evidence="1">
    <location>
        <begin position="438"/>
        <end position="472"/>
    </location>
</feature>
<feature type="coiled-coil region" evidence="1">
    <location>
        <begin position="236"/>
        <end position="277"/>
    </location>
</feature>
<proteinExistence type="predicted"/>
<reference evidence="2 3" key="1">
    <citation type="submission" date="2015-09" db="EMBL/GenBank/DDBJ databases">
        <authorList>
            <consortium name="Pathogen Informatics"/>
        </authorList>
    </citation>
    <scope>NUCLEOTIDE SEQUENCE [LARGE SCALE GENOMIC DNA]</scope>
    <source>
        <strain evidence="2 3">2789STDY5834946</strain>
    </source>
</reference>
<evidence type="ECO:0000256" key="1">
    <source>
        <dbReference type="SAM" id="Coils"/>
    </source>
</evidence>
<dbReference type="RefSeq" id="WP_055256797.1">
    <property type="nucleotide sequence ID" value="NZ_CZBL01000021.1"/>
</dbReference>
<keyword evidence="1" id="KW-0175">Coiled coil</keyword>
<accession>A0A174X8U6</accession>
<gene>
    <name evidence="2" type="ORF">ERS852558_04041</name>
</gene>
<dbReference type="InterPro" id="IPR027417">
    <property type="entry name" value="P-loop_NTPase"/>
</dbReference>
<dbReference type="Gene3D" id="3.40.50.300">
    <property type="entry name" value="P-loop containing nucleotide triphosphate hydrolases"/>
    <property type="match status" value="1"/>
</dbReference>
<dbReference type="PANTHER" id="PTHR32114">
    <property type="entry name" value="ABC TRANSPORTER ABCH.3"/>
    <property type="match status" value="1"/>
</dbReference>